<keyword evidence="3" id="KW-0963">Cytoplasm</keyword>
<dbReference type="InterPro" id="IPR013805">
    <property type="entry name" value="GrpE_CC"/>
</dbReference>
<dbReference type="SUPFAM" id="SSF58014">
    <property type="entry name" value="Coiled-coil domain of nucleotide exchange factor GrpE"/>
    <property type="match status" value="1"/>
</dbReference>
<dbReference type="PRINTS" id="PR00773">
    <property type="entry name" value="GRPEPROTEIN"/>
</dbReference>
<dbReference type="AlphaFoldDB" id="A0A1G2Q5U7"/>
<reference evidence="5 6" key="1">
    <citation type="journal article" date="2016" name="Nat. Commun.">
        <title>Thousands of microbial genomes shed light on interconnected biogeochemical processes in an aquifer system.</title>
        <authorList>
            <person name="Anantharaman K."/>
            <person name="Brown C.T."/>
            <person name="Hug L.A."/>
            <person name="Sharon I."/>
            <person name="Castelle C.J."/>
            <person name="Probst A.J."/>
            <person name="Thomas B.C."/>
            <person name="Singh A."/>
            <person name="Wilkins M.J."/>
            <person name="Karaoz U."/>
            <person name="Brodie E.L."/>
            <person name="Williams K.H."/>
            <person name="Hubbard S.S."/>
            <person name="Banfield J.F."/>
        </authorList>
    </citation>
    <scope>NUCLEOTIDE SEQUENCE [LARGE SCALE GENOMIC DNA]</scope>
</reference>
<evidence type="ECO:0000256" key="1">
    <source>
        <dbReference type="ARBA" id="ARBA00009054"/>
    </source>
</evidence>
<dbReference type="EMBL" id="MHTC01000001">
    <property type="protein sequence ID" value="OHA55925.1"/>
    <property type="molecule type" value="Genomic_DNA"/>
</dbReference>
<dbReference type="GO" id="GO:0000774">
    <property type="term" value="F:adenyl-nucleotide exchange factor activity"/>
    <property type="evidence" value="ECO:0007669"/>
    <property type="project" value="InterPro"/>
</dbReference>
<keyword evidence="2 3" id="KW-0143">Chaperone</keyword>
<dbReference type="SUPFAM" id="SSF51064">
    <property type="entry name" value="Head domain of nucleotide exchange factor GrpE"/>
    <property type="match status" value="1"/>
</dbReference>
<dbReference type="GO" id="GO:0006457">
    <property type="term" value="P:protein folding"/>
    <property type="evidence" value="ECO:0007669"/>
    <property type="project" value="InterPro"/>
</dbReference>
<organism evidence="5 6">
    <name type="scientific">Candidatus Veblenbacteria bacterium RIFOXYB1_FULL_43_13</name>
    <dbReference type="NCBI Taxonomy" id="1802426"/>
    <lineage>
        <taxon>Bacteria</taxon>
        <taxon>Candidatus Vebleniibacteriota</taxon>
    </lineage>
</organism>
<accession>A0A1G2Q5U7</accession>
<dbReference type="PANTHER" id="PTHR21237:SF23">
    <property type="entry name" value="GRPE PROTEIN HOMOLOG, MITOCHONDRIAL"/>
    <property type="match status" value="1"/>
</dbReference>
<dbReference type="CDD" id="cd00446">
    <property type="entry name" value="GrpE"/>
    <property type="match status" value="1"/>
</dbReference>
<name>A0A1G2Q5U7_9BACT</name>
<evidence type="ECO:0000313" key="6">
    <source>
        <dbReference type="Proteomes" id="UP000177575"/>
    </source>
</evidence>
<evidence type="ECO:0000256" key="3">
    <source>
        <dbReference type="HAMAP-Rule" id="MF_01151"/>
    </source>
</evidence>
<keyword evidence="3" id="KW-0346">Stress response</keyword>
<dbReference type="InterPro" id="IPR009012">
    <property type="entry name" value="GrpE_head"/>
</dbReference>
<evidence type="ECO:0000256" key="2">
    <source>
        <dbReference type="ARBA" id="ARBA00023186"/>
    </source>
</evidence>
<sequence>MSHNSPSTENKPANELESVKNQAAEYLAGWQRAKADYANLKRETEGRMIELTRYANEEFIRELLPLVDYFKQALRAVPKEEAGSSWVEGIRHIQTRLLELLAYHGVKEMDVVGEKFNPELHEAVDQVEGGPSGTILEEVRTGFYLHDRVLQPARVKVAK</sequence>
<evidence type="ECO:0000256" key="4">
    <source>
        <dbReference type="RuleBase" id="RU004478"/>
    </source>
</evidence>
<comment type="caution">
    <text evidence="5">The sequence shown here is derived from an EMBL/GenBank/DDBJ whole genome shotgun (WGS) entry which is preliminary data.</text>
</comment>
<proteinExistence type="inferred from homology"/>
<comment type="function">
    <text evidence="3">Participates actively in the response to hyperosmotic and heat shock by preventing the aggregation of stress-denatured proteins, in association with DnaK and GrpE. It is the nucleotide exchange factor for DnaK and may function as a thermosensor. Unfolded proteins bind initially to DnaJ; upon interaction with the DnaJ-bound protein, DnaK hydrolyzes its bound ATP, resulting in the formation of a stable complex. GrpE releases ADP from DnaK; ATP binding to DnaK triggers the release of the substrate protein, thus completing the reaction cycle. Several rounds of ATP-dependent interactions between DnaJ, DnaK and GrpE are required for fully efficient folding.</text>
</comment>
<dbReference type="Gene3D" id="2.30.22.10">
    <property type="entry name" value="Head domain of nucleotide exchange factor GrpE"/>
    <property type="match status" value="1"/>
</dbReference>
<evidence type="ECO:0000313" key="5">
    <source>
        <dbReference type="EMBL" id="OHA55925.1"/>
    </source>
</evidence>
<gene>
    <name evidence="3" type="primary">grpE</name>
    <name evidence="5" type="ORF">A2388_00075</name>
</gene>
<dbReference type="Proteomes" id="UP000177575">
    <property type="component" value="Unassembled WGS sequence"/>
</dbReference>
<dbReference type="GO" id="GO:0051087">
    <property type="term" value="F:protein-folding chaperone binding"/>
    <property type="evidence" value="ECO:0007669"/>
    <property type="project" value="InterPro"/>
</dbReference>
<dbReference type="GO" id="GO:0042803">
    <property type="term" value="F:protein homodimerization activity"/>
    <property type="evidence" value="ECO:0007669"/>
    <property type="project" value="InterPro"/>
</dbReference>
<dbReference type="GO" id="GO:0051082">
    <property type="term" value="F:unfolded protein binding"/>
    <property type="evidence" value="ECO:0007669"/>
    <property type="project" value="TreeGrafter"/>
</dbReference>
<protein>
    <recommendedName>
        <fullName evidence="3">Protein GrpE</fullName>
    </recommendedName>
    <alternativeName>
        <fullName evidence="3">HSP-70 cofactor</fullName>
    </alternativeName>
</protein>
<comment type="subcellular location">
    <subcellularLocation>
        <location evidence="3">Cytoplasm</location>
    </subcellularLocation>
</comment>
<dbReference type="HAMAP" id="MF_01151">
    <property type="entry name" value="GrpE"/>
    <property type="match status" value="1"/>
</dbReference>
<dbReference type="Gene3D" id="3.90.20.20">
    <property type="match status" value="1"/>
</dbReference>
<dbReference type="Pfam" id="PF01025">
    <property type="entry name" value="GrpE"/>
    <property type="match status" value="1"/>
</dbReference>
<dbReference type="GO" id="GO:0005737">
    <property type="term" value="C:cytoplasm"/>
    <property type="evidence" value="ECO:0007669"/>
    <property type="project" value="UniProtKB-SubCell"/>
</dbReference>
<comment type="subunit">
    <text evidence="3">Homodimer.</text>
</comment>
<dbReference type="PANTHER" id="PTHR21237">
    <property type="entry name" value="GRPE PROTEIN"/>
    <property type="match status" value="1"/>
</dbReference>
<comment type="similarity">
    <text evidence="1 3 4">Belongs to the GrpE family.</text>
</comment>
<dbReference type="InterPro" id="IPR000740">
    <property type="entry name" value="GrpE"/>
</dbReference>